<evidence type="ECO:0000256" key="1">
    <source>
        <dbReference type="SAM" id="Phobius"/>
    </source>
</evidence>
<feature type="transmembrane region" description="Helical" evidence="1">
    <location>
        <begin position="6"/>
        <end position="27"/>
    </location>
</feature>
<reference evidence="2 3" key="1">
    <citation type="journal article" date="2018" name="Antonie Van Leeuwenhoek">
        <title>Larkinella terrae sp. nov., isolated from soil on Jeju Island, South Korea.</title>
        <authorList>
            <person name="Ten L.N."/>
            <person name="Jeon J."/>
            <person name="Park S.J."/>
            <person name="Park S."/>
            <person name="Lee S.Y."/>
            <person name="Kim M.K."/>
            <person name="Jung H.Y."/>
        </authorList>
    </citation>
    <scope>NUCLEOTIDE SEQUENCE [LARGE SCALE GENOMIC DNA]</scope>
    <source>
        <strain evidence="2 3">KCTC 52001</strain>
    </source>
</reference>
<keyword evidence="1" id="KW-1133">Transmembrane helix</keyword>
<evidence type="ECO:0000313" key="3">
    <source>
        <dbReference type="Proteomes" id="UP000441754"/>
    </source>
</evidence>
<dbReference type="Proteomes" id="UP000441754">
    <property type="component" value="Unassembled WGS sequence"/>
</dbReference>
<proteinExistence type="predicted"/>
<keyword evidence="1" id="KW-0472">Membrane</keyword>
<evidence type="ECO:0008006" key="4">
    <source>
        <dbReference type="Google" id="ProtNLM"/>
    </source>
</evidence>
<feature type="transmembrane region" description="Helical" evidence="1">
    <location>
        <begin position="39"/>
        <end position="60"/>
    </location>
</feature>
<keyword evidence="1" id="KW-0812">Transmembrane</keyword>
<protein>
    <recommendedName>
        <fullName evidence="4">Bacterial Pleckstrin homology domain-containing protein</fullName>
    </recommendedName>
</protein>
<comment type="caution">
    <text evidence="2">The sequence shown here is derived from an EMBL/GenBank/DDBJ whole genome shotgun (WGS) entry which is preliminary data.</text>
</comment>
<sequence length="151" mass="16763">MTQWWLWLLLIGVAGIWVWGIIQQMIVGQPFGDKPVSNAGLVISSLIPFGLIAFLGLASLKTTVTSTKIAIRYTPFINVQIDRNDVLKAEIITYNFVGYGIRYSNQYGTVYNAKGNSGLLIYKKTGSKLLIGTQKPKELRQVIAKWGVLIS</sequence>
<keyword evidence="3" id="KW-1185">Reference proteome</keyword>
<organism evidence="2 3">
    <name type="scientific">Larkinella terrae</name>
    <dbReference type="NCBI Taxonomy" id="2025311"/>
    <lineage>
        <taxon>Bacteria</taxon>
        <taxon>Pseudomonadati</taxon>
        <taxon>Bacteroidota</taxon>
        <taxon>Cytophagia</taxon>
        <taxon>Cytophagales</taxon>
        <taxon>Spirosomataceae</taxon>
        <taxon>Larkinella</taxon>
    </lineage>
</organism>
<evidence type="ECO:0000313" key="2">
    <source>
        <dbReference type="EMBL" id="MRS59995.1"/>
    </source>
</evidence>
<name>A0A7K0EE28_9BACT</name>
<dbReference type="EMBL" id="WJXZ01000001">
    <property type="protein sequence ID" value="MRS59995.1"/>
    <property type="molecule type" value="Genomic_DNA"/>
</dbReference>
<dbReference type="AlphaFoldDB" id="A0A7K0EE28"/>
<gene>
    <name evidence="2" type="ORF">GJJ30_01730</name>
</gene>
<accession>A0A7K0EE28</accession>